<evidence type="ECO:0000313" key="2">
    <source>
        <dbReference type="EMBL" id="PPR83376.1"/>
    </source>
</evidence>
<dbReference type="AlphaFoldDB" id="A0A2P5VX11"/>
<feature type="region of interest" description="Disordered" evidence="1">
    <location>
        <begin position="67"/>
        <end position="92"/>
    </location>
</feature>
<dbReference type="EMBL" id="KZ670387">
    <property type="protein sequence ID" value="PPR83376.1"/>
    <property type="molecule type" value="Genomic_DNA"/>
</dbReference>
<reference evidence="2 3" key="1">
    <citation type="submission" date="2015-01" db="EMBL/GenBank/DDBJ databases">
        <title>Genome of allotetraploid Gossypium barbadense reveals genomic plasticity and fiber elongation in cotton evolution.</title>
        <authorList>
            <person name="Chen X."/>
            <person name="Liu X."/>
            <person name="Zhao B."/>
            <person name="Zheng H."/>
            <person name="Hu Y."/>
            <person name="Lu G."/>
            <person name="Yang C."/>
            <person name="Chen J."/>
            <person name="Shan C."/>
            <person name="Zhang L."/>
            <person name="Zhou Y."/>
            <person name="Wang L."/>
            <person name="Guo W."/>
            <person name="Bai Y."/>
            <person name="Ruan J."/>
            <person name="Shangguan X."/>
            <person name="Mao Y."/>
            <person name="Jiang J."/>
            <person name="Zhu Y."/>
            <person name="Lei J."/>
            <person name="Kang H."/>
            <person name="Chen S."/>
            <person name="He X."/>
            <person name="Wang R."/>
            <person name="Wang Y."/>
            <person name="Chen J."/>
            <person name="Wang L."/>
            <person name="Yu S."/>
            <person name="Wang B."/>
            <person name="Wei J."/>
            <person name="Song S."/>
            <person name="Lu X."/>
            <person name="Gao Z."/>
            <person name="Gu W."/>
            <person name="Deng X."/>
            <person name="Ma D."/>
            <person name="Wang S."/>
            <person name="Liang W."/>
            <person name="Fang L."/>
            <person name="Cai C."/>
            <person name="Zhu X."/>
            <person name="Zhou B."/>
            <person name="Zhang Y."/>
            <person name="Chen Z."/>
            <person name="Xu S."/>
            <person name="Zhu R."/>
            <person name="Wang S."/>
            <person name="Zhang T."/>
            <person name="Zhao G."/>
        </authorList>
    </citation>
    <scope>NUCLEOTIDE SEQUENCE [LARGE SCALE GENOMIC DNA]</scope>
    <source>
        <strain evidence="3">cv. Xinhai21</strain>
        <tissue evidence="2">Leaf</tissue>
    </source>
</reference>
<evidence type="ECO:0000313" key="3">
    <source>
        <dbReference type="Proteomes" id="UP000239757"/>
    </source>
</evidence>
<organism evidence="2 3">
    <name type="scientific">Gossypium barbadense</name>
    <name type="common">Sea Island cotton</name>
    <name type="synonym">Hibiscus barbadensis</name>
    <dbReference type="NCBI Taxonomy" id="3634"/>
    <lineage>
        <taxon>Eukaryota</taxon>
        <taxon>Viridiplantae</taxon>
        <taxon>Streptophyta</taxon>
        <taxon>Embryophyta</taxon>
        <taxon>Tracheophyta</taxon>
        <taxon>Spermatophyta</taxon>
        <taxon>Magnoliopsida</taxon>
        <taxon>eudicotyledons</taxon>
        <taxon>Gunneridae</taxon>
        <taxon>Pentapetalae</taxon>
        <taxon>rosids</taxon>
        <taxon>malvids</taxon>
        <taxon>Malvales</taxon>
        <taxon>Malvaceae</taxon>
        <taxon>Malvoideae</taxon>
        <taxon>Gossypium</taxon>
    </lineage>
</organism>
<proteinExistence type="predicted"/>
<evidence type="ECO:0000256" key="1">
    <source>
        <dbReference type="SAM" id="MobiDB-lite"/>
    </source>
</evidence>
<feature type="compositionally biased region" description="Basic and acidic residues" evidence="1">
    <location>
        <begin position="77"/>
        <end position="92"/>
    </location>
</feature>
<gene>
    <name evidence="2" type="ORF">GOBAR_AA37340</name>
</gene>
<name>A0A2P5VX11_GOSBA</name>
<sequence>MLPILPPTLRKPPDKPIKATIKGVAKGKLANTSQSKDTNLVFITKWLPQLSNMLPPTQLEVTLTQLQTSPTHQQDAAPREKLPFKREPMTIR</sequence>
<dbReference type="Proteomes" id="UP000239757">
    <property type="component" value="Unassembled WGS sequence"/>
</dbReference>
<accession>A0A2P5VX11</accession>
<protein>
    <submittedName>
        <fullName evidence="2">Uncharacterized protein</fullName>
    </submittedName>
</protein>